<accession>A0A2S9PP63</accession>
<dbReference type="OrthoDB" id="8480037at2"/>
<protein>
    <submittedName>
        <fullName evidence="4">Thioesterase</fullName>
    </submittedName>
</protein>
<dbReference type="SMART" id="SM00824">
    <property type="entry name" value="PKS_TE"/>
    <property type="match status" value="1"/>
</dbReference>
<dbReference type="EMBL" id="PVLV01000565">
    <property type="protein sequence ID" value="PRH76137.1"/>
    <property type="molecule type" value="Genomic_DNA"/>
</dbReference>
<name>A0A2S9PP63_9ACTN</name>
<evidence type="ECO:0000256" key="1">
    <source>
        <dbReference type="ARBA" id="ARBA00007169"/>
    </source>
</evidence>
<gene>
    <name evidence="4" type="ORF">C6N75_27235</name>
</gene>
<dbReference type="InterPro" id="IPR020802">
    <property type="entry name" value="TesA-like"/>
</dbReference>
<dbReference type="InterPro" id="IPR012223">
    <property type="entry name" value="TEII"/>
</dbReference>
<dbReference type="GO" id="GO:0016787">
    <property type="term" value="F:hydrolase activity"/>
    <property type="evidence" value="ECO:0007669"/>
    <property type="project" value="UniProtKB-KW"/>
</dbReference>
<evidence type="ECO:0000259" key="3">
    <source>
        <dbReference type="SMART" id="SM00824"/>
    </source>
</evidence>
<dbReference type="GO" id="GO:0008610">
    <property type="term" value="P:lipid biosynthetic process"/>
    <property type="evidence" value="ECO:0007669"/>
    <property type="project" value="TreeGrafter"/>
</dbReference>
<dbReference type="SUPFAM" id="SSF53474">
    <property type="entry name" value="alpha/beta-Hydrolases"/>
    <property type="match status" value="1"/>
</dbReference>
<keyword evidence="5" id="KW-1185">Reference proteome</keyword>
<dbReference type="Proteomes" id="UP000239322">
    <property type="component" value="Unassembled WGS sequence"/>
</dbReference>
<proteinExistence type="inferred from homology"/>
<dbReference type="PANTHER" id="PTHR11487">
    <property type="entry name" value="THIOESTERASE"/>
    <property type="match status" value="1"/>
</dbReference>
<dbReference type="InterPro" id="IPR001031">
    <property type="entry name" value="Thioesterase"/>
</dbReference>
<dbReference type="Pfam" id="PF00975">
    <property type="entry name" value="Thioesterase"/>
    <property type="match status" value="1"/>
</dbReference>
<sequence length="247" mass="26596">MGTWVRTFHAVREARARVVCFPHAGGAASAYHKLSAGLAQTGVQAVAVQYPGRQDRFRESCAERLETVVDAVLAELSEAYDDGAPQALFGHSMGAVIAFEAARRLEAEGRGPSVLFVSGRQAPSLPWPPPGTRSLRDADDAELVRELTALSGDTAAALAHPELLAFALPALRGDYRMLEDHRYVPGPRLSCPVVALAGDQDPRVEVANVARWEEETRGGFGMRVLPGGHFFVQEQVDEVVKAVAGRM</sequence>
<dbReference type="InterPro" id="IPR029058">
    <property type="entry name" value="AB_hydrolase_fold"/>
</dbReference>
<evidence type="ECO:0000313" key="4">
    <source>
        <dbReference type="EMBL" id="PRH76137.1"/>
    </source>
</evidence>
<dbReference type="AlphaFoldDB" id="A0A2S9PP63"/>
<evidence type="ECO:0000256" key="2">
    <source>
        <dbReference type="ARBA" id="ARBA00022801"/>
    </source>
</evidence>
<keyword evidence="2" id="KW-0378">Hydrolase</keyword>
<dbReference type="Gene3D" id="3.40.50.1820">
    <property type="entry name" value="alpha/beta hydrolase"/>
    <property type="match status" value="1"/>
</dbReference>
<feature type="domain" description="Thioesterase TesA-like" evidence="3">
    <location>
        <begin position="19"/>
        <end position="247"/>
    </location>
</feature>
<comment type="similarity">
    <text evidence="1">Belongs to the thioesterase family.</text>
</comment>
<comment type="caution">
    <text evidence="4">The sequence shown here is derived from an EMBL/GenBank/DDBJ whole genome shotgun (WGS) entry which is preliminary data.</text>
</comment>
<dbReference type="RefSeq" id="WP_105871538.1">
    <property type="nucleotide sequence ID" value="NZ_PVLV01000565.1"/>
</dbReference>
<dbReference type="PANTHER" id="PTHR11487:SF0">
    <property type="entry name" value="S-ACYL FATTY ACID SYNTHASE THIOESTERASE, MEDIUM CHAIN"/>
    <property type="match status" value="1"/>
</dbReference>
<reference evidence="4 5" key="1">
    <citation type="submission" date="2018-03" db="EMBL/GenBank/DDBJ databases">
        <title>Novel Streptomyces sp. from soil.</title>
        <authorList>
            <person name="Tan G.Y.A."/>
            <person name="Lee Z.Y."/>
        </authorList>
    </citation>
    <scope>NUCLEOTIDE SEQUENCE [LARGE SCALE GENOMIC DNA]</scope>
    <source>
        <strain evidence="4 5">ST5x</strain>
    </source>
</reference>
<organism evidence="4 5">
    <name type="scientific">Streptomyces solincola</name>
    <dbReference type="NCBI Taxonomy" id="2100817"/>
    <lineage>
        <taxon>Bacteria</taxon>
        <taxon>Bacillati</taxon>
        <taxon>Actinomycetota</taxon>
        <taxon>Actinomycetes</taxon>
        <taxon>Kitasatosporales</taxon>
        <taxon>Streptomycetaceae</taxon>
        <taxon>Streptomyces</taxon>
    </lineage>
</organism>
<evidence type="ECO:0000313" key="5">
    <source>
        <dbReference type="Proteomes" id="UP000239322"/>
    </source>
</evidence>